<organism evidence="2 3">
    <name type="scientific">Flavobacterium geliluteum</name>
    <dbReference type="NCBI Taxonomy" id="2816120"/>
    <lineage>
        <taxon>Bacteria</taxon>
        <taxon>Pseudomonadati</taxon>
        <taxon>Bacteroidota</taxon>
        <taxon>Flavobacteriia</taxon>
        <taxon>Flavobacteriales</taxon>
        <taxon>Flavobacteriaceae</taxon>
        <taxon>Flavobacterium</taxon>
    </lineage>
</organism>
<dbReference type="AlphaFoldDB" id="A0A940XCT0"/>
<evidence type="ECO:0000313" key="2">
    <source>
        <dbReference type="EMBL" id="MBP4137405.1"/>
    </source>
</evidence>
<accession>A0A940XCT0</accession>
<proteinExistence type="predicted"/>
<name>A0A940XCT0_9FLAO</name>
<evidence type="ECO:0000259" key="1">
    <source>
        <dbReference type="Pfam" id="PF20247"/>
    </source>
</evidence>
<feature type="domain" description="DUF6602" evidence="1">
    <location>
        <begin position="22"/>
        <end position="126"/>
    </location>
</feature>
<comment type="caution">
    <text evidence="2">The sequence shown here is derived from an EMBL/GenBank/DDBJ whole genome shotgun (WGS) entry which is preliminary data.</text>
</comment>
<dbReference type="RefSeq" id="WP_210665440.1">
    <property type="nucleotide sequence ID" value="NZ_JAGFBV010000005.1"/>
</dbReference>
<gene>
    <name evidence="2" type="ORF">J3495_04835</name>
</gene>
<dbReference type="InterPro" id="IPR046537">
    <property type="entry name" value="DUF6602"/>
</dbReference>
<reference evidence="2 3" key="1">
    <citation type="submission" date="2021-03" db="EMBL/GenBank/DDBJ databases">
        <title>Flavobacterium Flabelliformis Sp. Nov. And Flavobacterium Geliluteum Sp. Nov., Two Novel Multidrug Resistant Psychrophilic Species Isolated From Antarctica.</title>
        <authorList>
            <person name="Kralova S."/>
            <person name="Busse H.J."/>
            <person name="Bezdicek M."/>
            <person name="Nykrynova M."/>
            <person name="Kroupova E."/>
            <person name="Krsek D."/>
            <person name="Sedlacek I."/>
        </authorList>
    </citation>
    <scope>NUCLEOTIDE SEQUENCE [LARGE SCALE GENOMIC DNA]</scope>
    <source>
        <strain evidence="2 3">P7388</strain>
    </source>
</reference>
<sequence length="428" mass="49858">MISTISDFLEEFKKNALSKIDQEEKDITHTPTIGNIFEGLTANILDKAIFKGLNLKIVNNSFIYNNDKELSDEIDCMLVIGEGINISFTNSFKYHINDVIAVFQVKKNLFRKDIEEAHNNLFSVIKLTEQRQLNVYEKTIFRDAYKCLHSKDIPTPEIKKRFTERQNTIFNYLISETVNPIRIVIGFNGYKTEYGLRKGFVEILENLTQKGKVKGYFPESFPNLYICGNSTIIKNNGMPMGMPLTNDEYYFPVLFSSNGKPMLHLLEMIWTRLSYKFSISSKIFGDNFDSELIHSFLYGKEQKISEDCLGWDYWYHPLSKAELLTPLTAIPWQPVEIDDIKCSIINVLLKQNEIDIINDKMFKKFIELKNINLPKFLKELEDTKLVYIEENKLRFLIDEPLLVAKDGKVYFGENKNLEMSTYFNLETK</sequence>
<dbReference type="EMBL" id="JAGFBV010000005">
    <property type="protein sequence ID" value="MBP4137405.1"/>
    <property type="molecule type" value="Genomic_DNA"/>
</dbReference>
<protein>
    <recommendedName>
        <fullName evidence="1">DUF6602 domain-containing protein</fullName>
    </recommendedName>
</protein>
<keyword evidence="3" id="KW-1185">Reference proteome</keyword>
<evidence type="ECO:0000313" key="3">
    <source>
        <dbReference type="Proteomes" id="UP000675047"/>
    </source>
</evidence>
<dbReference type="Pfam" id="PF20247">
    <property type="entry name" value="DUF6602"/>
    <property type="match status" value="1"/>
</dbReference>
<dbReference type="Proteomes" id="UP000675047">
    <property type="component" value="Unassembled WGS sequence"/>
</dbReference>